<dbReference type="Gene3D" id="1.10.40.30">
    <property type="entry name" value="Fumarase/aspartase (C-terminal domain)"/>
    <property type="match status" value="1"/>
</dbReference>
<dbReference type="FunFam" id="1.20.200.10:FF:000001">
    <property type="entry name" value="Fumarate hydratase, mitochondrial"/>
    <property type="match status" value="1"/>
</dbReference>
<feature type="active site" evidence="4">
    <location>
        <position position="318"/>
    </location>
</feature>
<evidence type="ECO:0000259" key="6">
    <source>
        <dbReference type="Pfam" id="PF10415"/>
    </source>
</evidence>
<dbReference type="Gene3D" id="1.10.275.10">
    <property type="entry name" value="Fumarase/aspartase (N-terminal domain)"/>
    <property type="match status" value="1"/>
</dbReference>
<sequence>MTGTRTETDSFGPLDVPADKYWGAQTQRSLMNFPIGWERQPVAIVRALGVIKQACAMANKARGKLDDGRADAIISAASEVVAGKLDDHFPLVVWQTGSGTQSNMNANEVIANRAIEIMGGEIGSKDPVHPNDHCNMGQSSNDTFPTAMHIACATTVRDTLLPGLRHLHAALDAKANEWDAIIKIGRTHTMDATPLTLGQEFSGYAHQVAMGIERVEATLPRLHQLAQGGTAVGTGLNTPKGWGEEVAGHMADITGLPLVTAPNKFEALAAHDTLVELSGALKTVAASIYKIACDIRMLGSGPRCGLGELMLPENEPGSSIMPGKVNPTQVEAITQVCAHVMGNDAAVGFAGSQGHFELNVMKPMMAYNVLQSMQLLGDACVAFTDNCVAGIRADEDRIGKLMRESLMLVTALAPEIGYDNATTVAKTAHKNGTTLKEEAINLGFVDAETFERVVRPEQMIGPK</sequence>
<dbReference type="InterPro" id="IPR022761">
    <property type="entry name" value="Fumarate_lyase_N"/>
</dbReference>
<dbReference type="NCBIfam" id="NF008909">
    <property type="entry name" value="PRK12273.1"/>
    <property type="match status" value="1"/>
</dbReference>
<name>A0A1H8ACK3_9RHOB</name>
<dbReference type="GO" id="GO:0006108">
    <property type="term" value="P:malate metabolic process"/>
    <property type="evidence" value="ECO:0007669"/>
    <property type="project" value="TreeGrafter"/>
</dbReference>
<dbReference type="Pfam" id="PF00206">
    <property type="entry name" value="Lyase_1"/>
    <property type="match status" value="1"/>
</dbReference>
<feature type="site" description="Important for catalytic activity" evidence="4">
    <location>
        <position position="331"/>
    </location>
</feature>
<dbReference type="GO" id="GO:0006099">
    <property type="term" value="P:tricarboxylic acid cycle"/>
    <property type="evidence" value="ECO:0007669"/>
    <property type="project" value="UniProtKB-UniRule"/>
</dbReference>
<feature type="binding site" evidence="4">
    <location>
        <position position="187"/>
    </location>
    <ligand>
        <name>substrate</name>
    </ligand>
</feature>
<dbReference type="InterPro" id="IPR018951">
    <property type="entry name" value="Fumarase_C_C"/>
</dbReference>
<accession>A0A1H8ACK3</accession>
<feature type="binding site" evidence="4">
    <location>
        <begin position="324"/>
        <end position="326"/>
    </location>
    <ligand>
        <name>substrate</name>
    </ligand>
</feature>
<dbReference type="PANTHER" id="PTHR11444:SF1">
    <property type="entry name" value="FUMARATE HYDRATASE, MITOCHONDRIAL"/>
    <property type="match status" value="1"/>
</dbReference>
<organism evidence="7 8">
    <name type="scientific">Palleronia pelagia</name>
    <dbReference type="NCBI Taxonomy" id="387096"/>
    <lineage>
        <taxon>Bacteria</taxon>
        <taxon>Pseudomonadati</taxon>
        <taxon>Pseudomonadota</taxon>
        <taxon>Alphaproteobacteria</taxon>
        <taxon>Rhodobacterales</taxon>
        <taxon>Roseobacteraceae</taxon>
        <taxon>Palleronia</taxon>
    </lineage>
</organism>
<dbReference type="InterPro" id="IPR000362">
    <property type="entry name" value="Fumarate_lyase_fam"/>
</dbReference>
<evidence type="ECO:0000313" key="8">
    <source>
        <dbReference type="Proteomes" id="UP000199372"/>
    </source>
</evidence>
<evidence type="ECO:0000256" key="1">
    <source>
        <dbReference type="ARBA" id="ARBA00009084"/>
    </source>
</evidence>
<dbReference type="GO" id="GO:0006106">
    <property type="term" value="P:fumarate metabolic process"/>
    <property type="evidence" value="ECO:0007669"/>
    <property type="project" value="InterPro"/>
</dbReference>
<comment type="miscellaneous">
    <text evidence="4">There are 2 substrate-binding sites: the catalytic A site, and the non-catalytic B site that may play a role in the transfer of substrate or product between the active site and the solvent. Alternatively, the B site may bind allosteric effectors.</text>
</comment>
<dbReference type="EC" id="4.2.1.2" evidence="4"/>
<comment type="pathway">
    <text evidence="4">Carbohydrate metabolism; tricarboxylic acid cycle; (S)-malate from fumarate: step 1/1.</text>
</comment>
<dbReference type="RefSeq" id="WP_091843060.1">
    <property type="nucleotide sequence ID" value="NZ_FOCM01000001.1"/>
</dbReference>
<dbReference type="PRINTS" id="PR00149">
    <property type="entry name" value="FUMRATELYASE"/>
</dbReference>
<dbReference type="UniPathway" id="UPA00223">
    <property type="reaction ID" value="UER01007"/>
</dbReference>
<dbReference type="FunFam" id="1.10.40.30:FF:000002">
    <property type="entry name" value="Fumarate hydratase class II"/>
    <property type="match status" value="1"/>
</dbReference>
<comment type="similarity">
    <text evidence="1 4">Belongs to the class-II fumarase/aspartase family. Fumarase subfamily.</text>
</comment>
<evidence type="ECO:0000256" key="4">
    <source>
        <dbReference type="HAMAP-Rule" id="MF_00743"/>
    </source>
</evidence>
<comment type="subunit">
    <text evidence="4">Homotetramer.</text>
</comment>
<dbReference type="Pfam" id="PF10415">
    <property type="entry name" value="FumaraseC_C"/>
    <property type="match status" value="1"/>
</dbReference>
<evidence type="ECO:0000256" key="2">
    <source>
        <dbReference type="ARBA" id="ARBA00022532"/>
    </source>
</evidence>
<feature type="binding site" description="in site B" evidence="4">
    <location>
        <begin position="129"/>
        <end position="132"/>
    </location>
    <ligand>
        <name>substrate</name>
    </ligand>
</feature>
<feature type="active site" description="Proton donor/acceptor" evidence="4">
    <location>
        <position position="188"/>
    </location>
</feature>
<protein>
    <recommendedName>
        <fullName evidence="4">Fumarate hydratase class II</fullName>
        <shortName evidence="4">Fumarase C</shortName>
        <ecNumber evidence="4">4.2.1.2</ecNumber>
    </recommendedName>
    <alternativeName>
        <fullName evidence="4">Aerobic fumarase</fullName>
    </alternativeName>
    <alternativeName>
        <fullName evidence="4">Iron-independent fumarase</fullName>
    </alternativeName>
</protein>
<dbReference type="Proteomes" id="UP000199372">
    <property type="component" value="Unassembled WGS sequence"/>
</dbReference>
<comment type="subcellular location">
    <subcellularLocation>
        <location evidence="4">Cytoplasm</location>
    </subcellularLocation>
</comment>
<dbReference type="SUPFAM" id="SSF48557">
    <property type="entry name" value="L-aspartase-like"/>
    <property type="match status" value="1"/>
</dbReference>
<dbReference type="PROSITE" id="PS00163">
    <property type="entry name" value="FUMARATE_LYASES"/>
    <property type="match status" value="1"/>
</dbReference>
<proteinExistence type="inferred from homology"/>
<feature type="binding site" evidence="4">
    <location>
        <begin position="98"/>
        <end position="100"/>
    </location>
    <ligand>
        <name>substrate</name>
    </ligand>
</feature>
<dbReference type="NCBIfam" id="TIGR00979">
    <property type="entry name" value="fumC_II"/>
    <property type="match status" value="1"/>
</dbReference>
<gene>
    <name evidence="4" type="primary">fumC</name>
    <name evidence="7" type="ORF">SAMN04488011_101104</name>
</gene>
<comment type="function">
    <text evidence="4">Involved in the TCA cycle. Catalyzes the stereospecific interconversion of fumarate to L-malate.</text>
</comment>
<dbReference type="CDD" id="cd01362">
    <property type="entry name" value="Fumarase_classII"/>
    <property type="match status" value="1"/>
</dbReference>
<dbReference type="HAMAP" id="MF_00743">
    <property type="entry name" value="FumaraseC"/>
    <property type="match status" value="1"/>
</dbReference>
<dbReference type="InterPro" id="IPR024083">
    <property type="entry name" value="Fumarase/histidase_N"/>
</dbReference>
<keyword evidence="2 4" id="KW-0816">Tricarboxylic acid cycle</keyword>
<dbReference type="EMBL" id="FOCM01000001">
    <property type="protein sequence ID" value="SEM68283.1"/>
    <property type="molecule type" value="Genomic_DNA"/>
</dbReference>
<dbReference type="OrthoDB" id="9802809at2"/>
<keyword evidence="3 4" id="KW-0456">Lyase</keyword>
<dbReference type="FunFam" id="1.10.275.10:FF:000001">
    <property type="entry name" value="Fumarate hydratase, mitochondrial"/>
    <property type="match status" value="1"/>
</dbReference>
<dbReference type="PANTHER" id="PTHR11444">
    <property type="entry name" value="ASPARTATEAMMONIA/ARGININOSUCCINATE/ADENYLOSUCCINATE LYASE"/>
    <property type="match status" value="1"/>
</dbReference>
<dbReference type="AlphaFoldDB" id="A0A1H8ACK3"/>
<dbReference type="GO" id="GO:0004333">
    <property type="term" value="F:fumarate hydratase activity"/>
    <property type="evidence" value="ECO:0007669"/>
    <property type="project" value="UniProtKB-UniRule"/>
</dbReference>
<feature type="domain" description="Fumarate lyase N-terminal" evidence="5">
    <location>
        <begin position="13"/>
        <end position="342"/>
    </location>
</feature>
<evidence type="ECO:0000259" key="5">
    <source>
        <dbReference type="Pfam" id="PF00206"/>
    </source>
</evidence>
<feature type="domain" description="Fumarase C C-terminal" evidence="6">
    <location>
        <begin position="408"/>
        <end position="460"/>
    </location>
</feature>
<reference evidence="8" key="1">
    <citation type="submission" date="2016-10" db="EMBL/GenBank/DDBJ databases">
        <authorList>
            <person name="Varghese N."/>
            <person name="Submissions S."/>
        </authorList>
    </citation>
    <scope>NUCLEOTIDE SEQUENCE [LARGE SCALE GENOMIC DNA]</scope>
    <source>
        <strain evidence="8">DSM 26893</strain>
    </source>
</reference>
<keyword evidence="4" id="KW-0963">Cytoplasm</keyword>
<comment type="catalytic activity">
    <reaction evidence="4">
        <text>(S)-malate = fumarate + H2O</text>
        <dbReference type="Rhea" id="RHEA:12460"/>
        <dbReference type="ChEBI" id="CHEBI:15377"/>
        <dbReference type="ChEBI" id="CHEBI:15589"/>
        <dbReference type="ChEBI" id="CHEBI:29806"/>
        <dbReference type="EC" id="4.2.1.2"/>
    </reaction>
</comment>
<evidence type="ECO:0000313" key="7">
    <source>
        <dbReference type="EMBL" id="SEM68283.1"/>
    </source>
</evidence>
<feature type="binding site" evidence="4">
    <location>
        <begin position="139"/>
        <end position="141"/>
    </location>
    <ligand>
        <name>substrate</name>
    </ligand>
</feature>
<dbReference type="InterPro" id="IPR020557">
    <property type="entry name" value="Fumarate_lyase_CS"/>
</dbReference>
<feature type="binding site" evidence="4">
    <location>
        <position position="319"/>
    </location>
    <ligand>
        <name>substrate</name>
    </ligand>
</feature>
<dbReference type="Gene3D" id="1.20.200.10">
    <property type="entry name" value="Fumarase/aspartase (Central domain)"/>
    <property type="match status" value="1"/>
</dbReference>
<evidence type="ECO:0000256" key="3">
    <source>
        <dbReference type="ARBA" id="ARBA00023239"/>
    </source>
</evidence>
<dbReference type="GO" id="GO:0005737">
    <property type="term" value="C:cytoplasm"/>
    <property type="evidence" value="ECO:0007669"/>
    <property type="project" value="UniProtKB-SubCell"/>
</dbReference>
<dbReference type="InterPro" id="IPR005677">
    <property type="entry name" value="Fum_hydII"/>
</dbReference>
<keyword evidence="8" id="KW-1185">Reference proteome</keyword>
<dbReference type="InterPro" id="IPR008948">
    <property type="entry name" value="L-Aspartase-like"/>
</dbReference>